<evidence type="ECO:0000313" key="1">
    <source>
        <dbReference type="EnsemblPlants" id="AVESA.00010b.r2.3AG0415940.1.CDS"/>
    </source>
</evidence>
<evidence type="ECO:0000313" key="2">
    <source>
        <dbReference type="Proteomes" id="UP001732700"/>
    </source>
</evidence>
<dbReference type="EnsemblPlants" id="AVESA.00010b.r2.3AG0415940.1">
    <property type="protein sequence ID" value="AVESA.00010b.r2.3AG0415940.1.CDS"/>
    <property type="gene ID" value="AVESA.00010b.r2.3AG0415940"/>
</dbReference>
<dbReference type="Proteomes" id="UP001732700">
    <property type="component" value="Chromosome 3A"/>
</dbReference>
<reference evidence="1" key="1">
    <citation type="submission" date="2021-05" db="EMBL/GenBank/DDBJ databases">
        <authorList>
            <person name="Scholz U."/>
            <person name="Mascher M."/>
            <person name="Fiebig A."/>
        </authorList>
    </citation>
    <scope>NUCLEOTIDE SEQUENCE [LARGE SCALE GENOMIC DNA]</scope>
</reference>
<keyword evidence="2" id="KW-1185">Reference proteome</keyword>
<protein>
    <submittedName>
        <fullName evidence="1">Uncharacterized protein</fullName>
    </submittedName>
</protein>
<accession>A0ACD5VBR0</accession>
<reference evidence="1" key="2">
    <citation type="submission" date="2025-09" db="UniProtKB">
        <authorList>
            <consortium name="EnsemblPlants"/>
        </authorList>
    </citation>
    <scope>IDENTIFICATION</scope>
</reference>
<sequence length="242" mass="26449">MAYVEKRGSAACQHEAFGVLNAAGGGGGEEARAFVARAWPHGNDRFLETLASTAVEMTSLARVILGMVIDSYGLAHRSDEIVGATDTNFRMLRYYCKVSPGTSTDEQPAVGLAAHVDGSYLTVLFQNDVDGFELRTRDGGDWVRVRPADPDSLLVVVGQPLVAWSNGRAHAPLHRVAVRRREDRLSCGVFLLPSKNLVVDAPPELVTADTPRRFRPFVYMDYLKFKHAAANGEDVLDRFAGM</sequence>
<organism evidence="1 2">
    <name type="scientific">Avena sativa</name>
    <name type="common">Oat</name>
    <dbReference type="NCBI Taxonomy" id="4498"/>
    <lineage>
        <taxon>Eukaryota</taxon>
        <taxon>Viridiplantae</taxon>
        <taxon>Streptophyta</taxon>
        <taxon>Embryophyta</taxon>
        <taxon>Tracheophyta</taxon>
        <taxon>Spermatophyta</taxon>
        <taxon>Magnoliopsida</taxon>
        <taxon>Liliopsida</taxon>
        <taxon>Poales</taxon>
        <taxon>Poaceae</taxon>
        <taxon>BOP clade</taxon>
        <taxon>Pooideae</taxon>
        <taxon>Poodae</taxon>
        <taxon>Poeae</taxon>
        <taxon>Poeae Chloroplast Group 1 (Aveneae type)</taxon>
        <taxon>Aveninae</taxon>
        <taxon>Avena</taxon>
    </lineage>
</organism>
<proteinExistence type="predicted"/>
<name>A0ACD5VBR0_AVESA</name>